<dbReference type="AlphaFoldDB" id="A0A9J5XG24"/>
<dbReference type="InterPro" id="IPR029993">
    <property type="entry name" value="GAUT"/>
</dbReference>
<comment type="similarity">
    <text evidence="2 5">Belongs to the glycosyltransferase 8 family.</text>
</comment>
<comment type="caution">
    <text evidence="6">The sequence shown here is derived from an EMBL/GenBank/DDBJ whole genome shotgun (WGS) entry which is preliminary data.</text>
</comment>
<organism evidence="6 7">
    <name type="scientific">Solanum commersonii</name>
    <name type="common">Commerson's wild potato</name>
    <name type="synonym">Commerson's nightshade</name>
    <dbReference type="NCBI Taxonomy" id="4109"/>
    <lineage>
        <taxon>Eukaryota</taxon>
        <taxon>Viridiplantae</taxon>
        <taxon>Streptophyta</taxon>
        <taxon>Embryophyta</taxon>
        <taxon>Tracheophyta</taxon>
        <taxon>Spermatophyta</taxon>
        <taxon>Magnoliopsida</taxon>
        <taxon>eudicotyledons</taxon>
        <taxon>Gunneridae</taxon>
        <taxon>Pentapetalae</taxon>
        <taxon>asterids</taxon>
        <taxon>lamiids</taxon>
        <taxon>Solanales</taxon>
        <taxon>Solanaceae</taxon>
        <taxon>Solanoideae</taxon>
        <taxon>Solaneae</taxon>
        <taxon>Solanum</taxon>
    </lineage>
</organism>
<dbReference type="InterPro" id="IPR029044">
    <property type="entry name" value="Nucleotide-diphossugar_trans"/>
</dbReference>
<dbReference type="PANTHER" id="PTHR32116:SF31">
    <property type="entry name" value="GALACTURONOSYLTRANSFERASE 8"/>
    <property type="match status" value="1"/>
</dbReference>
<dbReference type="OrthoDB" id="1720352at2759"/>
<evidence type="ECO:0000256" key="3">
    <source>
        <dbReference type="ARBA" id="ARBA00022676"/>
    </source>
</evidence>
<keyword evidence="5" id="KW-0961">Cell wall biogenesis/degradation</keyword>
<keyword evidence="4" id="KW-0808">Transferase</keyword>
<keyword evidence="5" id="KW-0812">Transmembrane</keyword>
<evidence type="ECO:0000256" key="2">
    <source>
        <dbReference type="ARBA" id="ARBA00006351"/>
    </source>
</evidence>
<evidence type="ECO:0000313" key="6">
    <source>
        <dbReference type="EMBL" id="KAG5586591.1"/>
    </source>
</evidence>
<dbReference type="PANTHER" id="PTHR32116">
    <property type="entry name" value="GALACTURONOSYLTRANSFERASE 4-RELATED"/>
    <property type="match status" value="1"/>
</dbReference>
<evidence type="ECO:0000256" key="1">
    <source>
        <dbReference type="ARBA" id="ARBA00004877"/>
    </source>
</evidence>
<dbReference type="Proteomes" id="UP000824120">
    <property type="component" value="Chromosome 9"/>
</dbReference>
<protein>
    <recommendedName>
        <fullName evidence="5">Hexosyltransferase</fullName>
        <ecNumber evidence="5">2.4.1.-</ecNumber>
    </recommendedName>
</protein>
<dbReference type="EMBL" id="JACXVP010000009">
    <property type="protein sequence ID" value="KAG5586591.1"/>
    <property type="molecule type" value="Genomic_DNA"/>
</dbReference>
<keyword evidence="5" id="KW-0472">Membrane</keyword>
<evidence type="ECO:0000256" key="4">
    <source>
        <dbReference type="ARBA" id="ARBA00022679"/>
    </source>
</evidence>
<sequence>MDLQSYIRRIGHSSTVFTIFVVVAFFLLSSLPFLYVSPCNLGDLYGVGSNNRSILGLKSNPFNSRVKDTVFALKEQLTQTSKQGAWIAAKSIPESMQCLSMRLMEERIAHSEKYIDDGNPTPSEFEDPKLYHYAIFSDNVLAVAASVVVNSAVKNSKDPSQHVFHVVTNKVNFWAMQVMFKMKDYSGAHIEVKVVEDYKFFNSSYGPVNKQLESAEMHATKDNMKFRNPTYLSIMNHLMFYLPEMYPKLHRILFLDDDVVVQRDLTGLWKIDMDGKFNPKACAWAFGMNFFDLDAWTREKSTEEYHYWQNMNENLTLWRLGTWPPGLITFYSTTKVLDKSWHVLDPHFNPSVNMYDIDNVAVVHFNGNMQLTNFGLFGRSMLIKKMSMCRHVILILVMVEHMLDGVNKLVLRASPVWLDTSPSHVKA</sequence>
<dbReference type="SUPFAM" id="SSF53448">
    <property type="entry name" value="Nucleotide-diphospho-sugar transferases"/>
    <property type="match status" value="1"/>
</dbReference>
<keyword evidence="3 5" id="KW-0328">Glycosyltransferase</keyword>
<dbReference type="GO" id="GO:0000139">
    <property type="term" value="C:Golgi membrane"/>
    <property type="evidence" value="ECO:0007669"/>
    <property type="project" value="UniProtKB-SubCell"/>
</dbReference>
<dbReference type="Pfam" id="PF01501">
    <property type="entry name" value="Glyco_transf_8"/>
    <property type="match status" value="1"/>
</dbReference>
<dbReference type="InterPro" id="IPR002495">
    <property type="entry name" value="Glyco_trans_8"/>
</dbReference>
<proteinExistence type="inferred from homology"/>
<dbReference type="EC" id="2.4.1.-" evidence="5"/>
<gene>
    <name evidence="6" type="ORF">H5410_047025</name>
</gene>
<accession>A0A9J5XG24</accession>
<comment type="subcellular location">
    <subcellularLocation>
        <location evidence="5">Golgi apparatus membrane</location>
        <topology evidence="5">Single-pass type II membrane protein</topology>
    </subcellularLocation>
</comment>
<keyword evidence="5" id="KW-1133">Transmembrane helix</keyword>
<keyword evidence="7" id="KW-1185">Reference proteome</keyword>
<comment type="pathway">
    <text evidence="1 5">Glycan metabolism; pectin biosynthesis.</text>
</comment>
<reference evidence="6 7" key="1">
    <citation type="submission" date="2020-09" db="EMBL/GenBank/DDBJ databases">
        <title>De no assembly of potato wild relative species, Solanum commersonii.</title>
        <authorList>
            <person name="Cho K."/>
        </authorList>
    </citation>
    <scope>NUCLEOTIDE SEQUENCE [LARGE SCALE GENOMIC DNA]</scope>
    <source>
        <strain evidence="6">LZ3.2</strain>
        <tissue evidence="6">Leaf</tissue>
    </source>
</reference>
<evidence type="ECO:0000256" key="5">
    <source>
        <dbReference type="RuleBase" id="RU362027"/>
    </source>
</evidence>
<evidence type="ECO:0000313" key="7">
    <source>
        <dbReference type="Proteomes" id="UP000824120"/>
    </source>
</evidence>
<dbReference type="GO" id="GO:0071555">
    <property type="term" value="P:cell wall organization"/>
    <property type="evidence" value="ECO:0007669"/>
    <property type="project" value="UniProtKB-KW"/>
</dbReference>
<name>A0A9J5XG24_SOLCO</name>
<keyword evidence="5" id="KW-0333">Golgi apparatus</keyword>
<feature type="transmembrane region" description="Helical" evidence="5">
    <location>
        <begin position="12"/>
        <end position="35"/>
    </location>
</feature>
<dbReference type="Gene3D" id="3.90.550.10">
    <property type="entry name" value="Spore Coat Polysaccharide Biosynthesis Protein SpsA, Chain A"/>
    <property type="match status" value="1"/>
</dbReference>
<dbReference type="GO" id="GO:0047262">
    <property type="term" value="F:polygalacturonate 4-alpha-galacturonosyltransferase activity"/>
    <property type="evidence" value="ECO:0007669"/>
    <property type="project" value="InterPro"/>
</dbReference>